<dbReference type="AlphaFoldDB" id="A0A8J5XCI8"/>
<dbReference type="Pfam" id="PF00023">
    <property type="entry name" value="Ank"/>
    <property type="match status" value="1"/>
</dbReference>
<evidence type="ECO:0000313" key="6">
    <source>
        <dbReference type="Proteomes" id="UP000751190"/>
    </source>
</evidence>
<name>A0A8J5XCI8_DIALT</name>
<comment type="caution">
    <text evidence="5">The sequence shown here is derived from an EMBL/GenBank/DDBJ whole genome shotgun (WGS) entry which is preliminary data.</text>
</comment>
<dbReference type="EMBL" id="JAGTXO010000024">
    <property type="protein sequence ID" value="KAG8461789.1"/>
    <property type="molecule type" value="Genomic_DNA"/>
</dbReference>
<keyword evidence="1" id="KW-0677">Repeat</keyword>
<dbReference type="GO" id="GO:0000976">
    <property type="term" value="F:transcription cis-regulatory region binding"/>
    <property type="evidence" value="ECO:0007669"/>
    <property type="project" value="TreeGrafter"/>
</dbReference>
<evidence type="ECO:0000256" key="1">
    <source>
        <dbReference type="ARBA" id="ARBA00022737"/>
    </source>
</evidence>
<dbReference type="OrthoDB" id="1577640at2759"/>
<gene>
    <name evidence="5" type="ORF">KFE25_001407</name>
</gene>
<dbReference type="PANTHER" id="PTHR24193">
    <property type="entry name" value="ANKYRIN REPEAT PROTEIN"/>
    <property type="match status" value="1"/>
</dbReference>
<feature type="region of interest" description="Disordered" evidence="4">
    <location>
        <begin position="1"/>
        <end position="23"/>
    </location>
</feature>
<dbReference type="GO" id="GO:0005634">
    <property type="term" value="C:nucleus"/>
    <property type="evidence" value="ECO:0007669"/>
    <property type="project" value="TreeGrafter"/>
</dbReference>
<sequence>MAAAVQRDQRPNSGGDDDDDCPADATMAEARALVEACGADASALNDAIRAGRSAAAVRALGLGADASRADRDGVPPLFVAAECGDAELVGALLARRADPHASAHPLLGAGALWIAASRGHDACVARLLAAAAAAAGARGAALVATDARGRSALHAACANGHAAMAALLLSARAPADAQDARGATALQLACRAAHVGCARELLAARADAERAAARTQPPLLLACAHAGAPERAALLARELLAAGARAARAAEGGVTALMRAALAGNAACVELLLDHGADVDARDAHGATALTHACAGGAPLRVVQLLCSRGAARAGAAERARAALAPRAVVSWLERTVDYCTPLHHLQLTPPARARALLRAGGDVRAVVRPGAPTPLALARELAARGDAPDGSAAALVLAAAAPWSAATHALRPARVRARAVELLLLGHALAREPRFAGVGAALLDVWEARVMPSALP</sequence>
<proteinExistence type="predicted"/>
<reference evidence="5" key="1">
    <citation type="submission" date="2021-05" db="EMBL/GenBank/DDBJ databases">
        <title>The genome of the haptophyte Pavlova lutheri (Diacronema luteri, Pavlovales) - a model for lipid biosynthesis in eukaryotic algae.</title>
        <authorList>
            <person name="Hulatt C.J."/>
            <person name="Posewitz M.C."/>
        </authorList>
    </citation>
    <scope>NUCLEOTIDE SEQUENCE</scope>
    <source>
        <strain evidence="5">NIVA-4/92</strain>
    </source>
</reference>
<protein>
    <recommendedName>
        <fullName evidence="7">Ankyrin repeat protein</fullName>
    </recommendedName>
</protein>
<dbReference type="InterPro" id="IPR050663">
    <property type="entry name" value="Ankyrin-SOCS_Box"/>
</dbReference>
<evidence type="ECO:0000313" key="5">
    <source>
        <dbReference type="EMBL" id="KAG8461789.1"/>
    </source>
</evidence>
<dbReference type="InterPro" id="IPR036770">
    <property type="entry name" value="Ankyrin_rpt-contain_sf"/>
</dbReference>
<keyword evidence="6" id="KW-1185">Reference proteome</keyword>
<dbReference type="PROSITE" id="PS50297">
    <property type="entry name" value="ANK_REP_REGION"/>
    <property type="match status" value="2"/>
</dbReference>
<dbReference type="InterPro" id="IPR002110">
    <property type="entry name" value="Ankyrin_rpt"/>
</dbReference>
<evidence type="ECO:0000256" key="2">
    <source>
        <dbReference type="ARBA" id="ARBA00023043"/>
    </source>
</evidence>
<evidence type="ECO:0008006" key="7">
    <source>
        <dbReference type="Google" id="ProtNLM"/>
    </source>
</evidence>
<dbReference type="Gene3D" id="1.25.40.20">
    <property type="entry name" value="Ankyrin repeat-containing domain"/>
    <property type="match status" value="3"/>
</dbReference>
<dbReference type="PANTHER" id="PTHR24193:SF121">
    <property type="entry name" value="ADA2A-CONTAINING COMPLEX COMPONENT 3, ISOFORM D"/>
    <property type="match status" value="1"/>
</dbReference>
<feature type="repeat" description="ANK" evidence="3">
    <location>
        <begin position="72"/>
        <end position="104"/>
    </location>
</feature>
<dbReference type="Proteomes" id="UP000751190">
    <property type="component" value="Unassembled WGS sequence"/>
</dbReference>
<evidence type="ECO:0000256" key="4">
    <source>
        <dbReference type="SAM" id="MobiDB-lite"/>
    </source>
</evidence>
<dbReference type="OMA" id="KGENDWT"/>
<feature type="repeat" description="ANK" evidence="3">
    <location>
        <begin position="252"/>
        <end position="284"/>
    </location>
</feature>
<organism evidence="5 6">
    <name type="scientific">Diacronema lutheri</name>
    <name type="common">Unicellular marine alga</name>
    <name type="synonym">Monochrysis lutheri</name>
    <dbReference type="NCBI Taxonomy" id="2081491"/>
    <lineage>
        <taxon>Eukaryota</taxon>
        <taxon>Haptista</taxon>
        <taxon>Haptophyta</taxon>
        <taxon>Pavlovophyceae</taxon>
        <taxon>Pavlovales</taxon>
        <taxon>Pavlovaceae</taxon>
        <taxon>Diacronema</taxon>
    </lineage>
</organism>
<dbReference type="SMART" id="SM00248">
    <property type="entry name" value="ANK"/>
    <property type="match status" value="6"/>
</dbReference>
<feature type="repeat" description="ANK" evidence="3">
    <location>
        <begin position="148"/>
        <end position="180"/>
    </location>
</feature>
<dbReference type="GO" id="GO:0045944">
    <property type="term" value="P:positive regulation of transcription by RNA polymerase II"/>
    <property type="evidence" value="ECO:0007669"/>
    <property type="project" value="TreeGrafter"/>
</dbReference>
<dbReference type="PROSITE" id="PS50088">
    <property type="entry name" value="ANK_REPEAT"/>
    <property type="match status" value="3"/>
</dbReference>
<dbReference type="PRINTS" id="PR01415">
    <property type="entry name" value="ANKYRIN"/>
</dbReference>
<dbReference type="Pfam" id="PF12796">
    <property type="entry name" value="Ank_2"/>
    <property type="match status" value="2"/>
</dbReference>
<dbReference type="SUPFAM" id="SSF48403">
    <property type="entry name" value="Ankyrin repeat"/>
    <property type="match status" value="1"/>
</dbReference>
<evidence type="ECO:0000256" key="3">
    <source>
        <dbReference type="PROSITE-ProRule" id="PRU00023"/>
    </source>
</evidence>
<accession>A0A8J5XCI8</accession>
<keyword evidence="2 3" id="KW-0040">ANK repeat</keyword>